<feature type="region of interest" description="Disordered" evidence="9">
    <location>
        <begin position="508"/>
        <end position="529"/>
    </location>
</feature>
<dbReference type="PANTHER" id="PTHR11618">
    <property type="entry name" value="TRANSCRIPTION INITIATION FACTOR IIB-RELATED"/>
    <property type="match status" value="1"/>
</dbReference>
<dbReference type="InterPro" id="IPR013150">
    <property type="entry name" value="TFIIB_cyclin"/>
</dbReference>
<evidence type="ECO:0000259" key="11">
    <source>
        <dbReference type="Pfam" id="PF07741"/>
    </source>
</evidence>
<dbReference type="EMBL" id="CM000784">
    <property type="protein sequence ID" value="AQK91872.1"/>
    <property type="molecule type" value="Genomic_DNA"/>
</dbReference>
<keyword evidence="5" id="KW-0862">Zinc</keyword>
<evidence type="ECO:0000256" key="4">
    <source>
        <dbReference type="ARBA" id="ARBA00022771"/>
    </source>
</evidence>
<evidence type="ECO:0000256" key="6">
    <source>
        <dbReference type="ARBA" id="ARBA00023015"/>
    </source>
</evidence>
<dbReference type="FunFam" id="1.20.5.650:FF:000002">
    <property type="entry name" value="Cyclin/Brf1-like TBP-binding protein"/>
    <property type="match status" value="1"/>
</dbReference>
<organism evidence="12">
    <name type="scientific">Zea mays</name>
    <name type="common">Maize</name>
    <dbReference type="NCBI Taxonomy" id="4577"/>
    <lineage>
        <taxon>Eukaryota</taxon>
        <taxon>Viridiplantae</taxon>
        <taxon>Streptophyta</taxon>
        <taxon>Embryophyta</taxon>
        <taxon>Tracheophyta</taxon>
        <taxon>Spermatophyta</taxon>
        <taxon>Magnoliopsida</taxon>
        <taxon>Liliopsida</taxon>
        <taxon>Poales</taxon>
        <taxon>Poaceae</taxon>
        <taxon>PACMAD clade</taxon>
        <taxon>Panicoideae</taxon>
        <taxon>Andropogonodae</taxon>
        <taxon>Andropogoneae</taxon>
        <taxon>Tripsacinae</taxon>
        <taxon>Zea</taxon>
    </lineage>
</organism>
<keyword evidence="3" id="KW-0479">Metal-binding</keyword>
<dbReference type="InterPro" id="IPR011665">
    <property type="entry name" value="BRF1_TBP-bd_dom"/>
</dbReference>
<comment type="similarity">
    <text evidence="2">Belongs to the TFIIB family.</text>
</comment>
<dbReference type="GO" id="GO:0017025">
    <property type="term" value="F:TBP-class protein binding"/>
    <property type="evidence" value="ECO:0007669"/>
    <property type="project" value="InterPro"/>
</dbReference>
<dbReference type="Gene3D" id="1.20.5.650">
    <property type="entry name" value="Single helix bin"/>
    <property type="match status" value="1"/>
</dbReference>
<dbReference type="CDD" id="cd20554">
    <property type="entry name" value="CYCLIN_TFIIIB90_rpt2"/>
    <property type="match status" value="1"/>
</dbReference>
<gene>
    <name evidence="12" type="ORF">ZEAMMB73_Zm00001d009424</name>
</gene>
<dbReference type="GO" id="GO:0005634">
    <property type="term" value="C:nucleus"/>
    <property type="evidence" value="ECO:0007669"/>
    <property type="project" value="UniProtKB-SubCell"/>
</dbReference>
<evidence type="ECO:0000256" key="7">
    <source>
        <dbReference type="ARBA" id="ARBA00023163"/>
    </source>
</evidence>
<dbReference type="FunFam" id="1.10.472.10:FF:000066">
    <property type="entry name" value="Transcription factor IIIB subunit"/>
    <property type="match status" value="1"/>
</dbReference>
<dbReference type="InterPro" id="IPR036915">
    <property type="entry name" value="Cyclin-like_sf"/>
</dbReference>
<dbReference type="Gene3D" id="1.10.472.10">
    <property type="entry name" value="Cyclin-like"/>
    <property type="match status" value="1"/>
</dbReference>
<evidence type="ECO:0000256" key="2">
    <source>
        <dbReference type="ARBA" id="ARBA00010857"/>
    </source>
</evidence>
<accession>A0A1D6FJC2</accession>
<dbReference type="Pfam" id="PF07741">
    <property type="entry name" value="BRF1"/>
    <property type="match status" value="1"/>
</dbReference>
<evidence type="ECO:0000259" key="10">
    <source>
        <dbReference type="Pfam" id="PF00382"/>
    </source>
</evidence>
<feature type="domain" description="Transcription factor TFIIB cyclin-like" evidence="10">
    <location>
        <begin position="186"/>
        <end position="275"/>
    </location>
</feature>
<dbReference type="SUPFAM" id="SSF47954">
    <property type="entry name" value="Cyclin-like"/>
    <property type="match status" value="1"/>
</dbReference>
<dbReference type="InterPro" id="IPR000812">
    <property type="entry name" value="TFIIB"/>
</dbReference>
<dbReference type="Pfam" id="PF00382">
    <property type="entry name" value="TFIIB"/>
    <property type="match status" value="1"/>
</dbReference>
<evidence type="ECO:0000256" key="5">
    <source>
        <dbReference type="ARBA" id="ARBA00022833"/>
    </source>
</evidence>
<protein>
    <submittedName>
        <fullName evidence="12">Cyclin/Brf1-like TBP-binding protein</fullName>
    </submittedName>
</protein>
<comment type="subcellular location">
    <subcellularLocation>
        <location evidence="1">Nucleus</location>
    </subcellularLocation>
</comment>
<feature type="compositionally biased region" description="Basic and acidic residues" evidence="9">
    <location>
        <begin position="508"/>
        <end position="519"/>
    </location>
</feature>
<keyword evidence="7" id="KW-0804">Transcription</keyword>
<keyword evidence="6" id="KW-0805">Transcription regulation</keyword>
<keyword evidence="4" id="KW-0863">Zinc-finger</keyword>
<evidence type="ECO:0000256" key="8">
    <source>
        <dbReference type="ARBA" id="ARBA00023242"/>
    </source>
</evidence>
<dbReference type="PANTHER" id="PTHR11618:SF4">
    <property type="entry name" value="TRANSCRIPTION FACTOR IIIB 90 KDA SUBUNIT"/>
    <property type="match status" value="1"/>
</dbReference>
<evidence type="ECO:0000313" key="12">
    <source>
        <dbReference type="EMBL" id="AQK91872.1"/>
    </source>
</evidence>
<evidence type="ECO:0000256" key="1">
    <source>
        <dbReference type="ARBA" id="ARBA00004123"/>
    </source>
</evidence>
<proteinExistence type="inferred from homology"/>
<feature type="region of interest" description="Disordered" evidence="9">
    <location>
        <begin position="416"/>
        <end position="455"/>
    </location>
</feature>
<evidence type="ECO:0000256" key="3">
    <source>
        <dbReference type="ARBA" id="ARBA00022723"/>
    </source>
</evidence>
<sequence>MIVKSRGVKRTCGGMKEMSGMGTEKTSGLGAHIACECFVPWMGLSSRLELNRKSTQSFTDWYELITPGCVVPSAMIYCTHCADYCPSIKDPDKGYICCGTCGKVLDQEVYTDEPTFVKDNTGQSRLAGSILASIESGYSISHQRTLDKGRDEIRQIVNNLHANYVLGAVFLQLCQVLLLADHPVVQKLVDPSLFIHRFTKCLLGRRDNAVSDTAFSREVSDTALRITGRKPSGLCGAALYIAALSHGCNYTKADIVSVVHVCEATLTKRLIEFENTDSGSLTIEEFLATADEYNEASVSKYSPKSGEILCKHKGKDFEHFAHGLCEKCFNKFTKLSGGLEGGANPPAFQRAENKRLEAAKRAEEAAAVKEAALEESLCDTQNSEIESTTTPKKVIYRLAWPQLLYFSLLGQALSGDKSSTIGSGGLINDSVPPKDPEEGGENCEGNADPESLSDIDDVEVDWYLHNEEETQYKKIIWEEMNKEYLEEQAAKEALAAELAARGIVVEEGKKKRKRNEDTKSSTPADTPAEATYNMLKRKGLGSKINEGAVGELYKTKDEVESASRKEEMEFDALFGPDNADGETVDDGGYGYGGCGDGGAEAYNGIDDDFDF</sequence>
<feature type="domain" description="Brf1 TBP-binding" evidence="11">
    <location>
        <begin position="453"/>
        <end position="553"/>
    </location>
</feature>
<keyword evidence="8" id="KW-0539">Nucleus</keyword>
<evidence type="ECO:0000256" key="9">
    <source>
        <dbReference type="SAM" id="MobiDB-lite"/>
    </source>
</evidence>
<dbReference type="AlphaFoldDB" id="A0A1D6FJC2"/>
<dbReference type="GO" id="GO:0070897">
    <property type="term" value="P:transcription preinitiation complex assembly"/>
    <property type="evidence" value="ECO:0007669"/>
    <property type="project" value="InterPro"/>
</dbReference>
<reference evidence="12" key="1">
    <citation type="submission" date="2015-12" db="EMBL/GenBank/DDBJ databases">
        <title>Update maize B73 reference genome by single molecule sequencing technologies.</title>
        <authorList>
            <consortium name="Maize Genome Sequencing Project"/>
            <person name="Ware D."/>
        </authorList>
    </citation>
    <scope>NUCLEOTIDE SEQUENCE</scope>
    <source>
        <tissue evidence="12">Seedling</tissue>
    </source>
</reference>
<dbReference type="GO" id="GO:0008270">
    <property type="term" value="F:zinc ion binding"/>
    <property type="evidence" value="ECO:0007669"/>
    <property type="project" value="UniProtKB-KW"/>
</dbReference>
<name>A0A1D6FJC2_MAIZE</name>